<evidence type="ECO:0000256" key="1">
    <source>
        <dbReference type="SAM" id="Phobius"/>
    </source>
</evidence>
<dbReference type="Pfam" id="PF13518">
    <property type="entry name" value="HTH_28"/>
    <property type="match status" value="1"/>
</dbReference>
<keyword evidence="1" id="KW-0812">Transmembrane</keyword>
<dbReference type="Proteomes" id="UP000034531">
    <property type="component" value="Unassembled WGS sequence"/>
</dbReference>
<keyword evidence="1" id="KW-1133">Transmembrane helix</keyword>
<reference evidence="3 4" key="1">
    <citation type="journal article" date="2015" name="Nature">
        <title>rRNA introns, odd ribosomes, and small enigmatic genomes across a large radiation of phyla.</title>
        <authorList>
            <person name="Brown C.T."/>
            <person name="Hug L.A."/>
            <person name="Thomas B.C."/>
            <person name="Sharon I."/>
            <person name="Castelle C.J."/>
            <person name="Singh A."/>
            <person name="Wilkins M.J."/>
            <person name="Williams K.H."/>
            <person name="Banfield J.F."/>
        </authorList>
    </citation>
    <scope>NUCLEOTIDE SEQUENCE [LARGE SCALE GENOMIC DNA]</scope>
</reference>
<comment type="caution">
    <text evidence="3">The sequence shown here is derived from an EMBL/GenBank/DDBJ whole genome shotgun (WGS) entry which is preliminary data.</text>
</comment>
<sequence>MSPKLTIIERLRLLRRVLEAHESVTQVCKDAGISRVLFYKWLRRYKDYKSFSNIAKKQTDKDFLVSAVSPLKGKIAIRPHYELNTRIFAVQDVLNGKKTVTTVCREFNISKTIFYRWLKRYQQAGYLSKDQFNEHAAINALEDKKPFISRYVGQVDKKYEDLILDAVEHYPQLSSHKLVKILPYVGNRPVVGHHGVQNVLRRFNLNTYERRLQYAQQLKRTQFVFTPFLAKLISFIIYMFSLPLKVRNRLLAFGIAFLVPLGFSIVLLGIFEYAKFIIRAPALPITLGYIFATFALLFGGLFFLYSAKYYITILIVLLFSRKSFSTDGSKQKTDYNAKNLGLTPDVSGIKLDRHPFVSIL</sequence>
<evidence type="ECO:0000313" key="3">
    <source>
        <dbReference type="EMBL" id="KKR50633.1"/>
    </source>
</evidence>
<dbReference type="SUPFAM" id="SSF46689">
    <property type="entry name" value="Homeodomain-like"/>
    <property type="match status" value="2"/>
</dbReference>
<gene>
    <name evidence="3" type="ORF">UT84_C0009G0020</name>
</gene>
<evidence type="ECO:0000259" key="2">
    <source>
        <dbReference type="Pfam" id="PF13518"/>
    </source>
</evidence>
<dbReference type="InterPro" id="IPR036388">
    <property type="entry name" value="WH-like_DNA-bd_sf"/>
</dbReference>
<proteinExistence type="predicted"/>
<dbReference type="Gene3D" id="1.10.10.10">
    <property type="entry name" value="Winged helix-like DNA-binding domain superfamily/Winged helix DNA-binding domain"/>
    <property type="match status" value="1"/>
</dbReference>
<dbReference type="InterPro" id="IPR002514">
    <property type="entry name" value="Transposase_8"/>
</dbReference>
<dbReference type="AlphaFoldDB" id="A0A0G0RE07"/>
<dbReference type="GO" id="GO:0006313">
    <property type="term" value="P:DNA transposition"/>
    <property type="evidence" value="ECO:0007669"/>
    <property type="project" value="InterPro"/>
</dbReference>
<dbReference type="InterPro" id="IPR009057">
    <property type="entry name" value="Homeodomain-like_sf"/>
</dbReference>
<keyword evidence="1" id="KW-0472">Membrane</keyword>
<dbReference type="GO" id="GO:0004803">
    <property type="term" value="F:transposase activity"/>
    <property type="evidence" value="ECO:0007669"/>
    <property type="project" value="InterPro"/>
</dbReference>
<protein>
    <recommendedName>
        <fullName evidence="2">Insertion element IS150 protein InsJ-like helix-turn-helix domain-containing protein</fullName>
    </recommendedName>
</protein>
<evidence type="ECO:0000313" key="4">
    <source>
        <dbReference type="Proteomes" id="UP000034531"/>
    </source>
</evidence>
<dbReference type="InterPro" id="IPR055247">
    <property type="entry name" value="InsJ-like_HTH"/>
</dbReference>
<accession>A0A0G0RE07</accession>
<dbReference type="EMBL" id="LBYI01000009">
    <property type="protein sequence ID" value="KKR50633.1"/>
    <property type="molecule type" value="Genomic_DNA"/>
</dbReference>
<feature type="transmembrane region" description="Helical" evidence="1">
    <location>
        <begin position="223"/>
        <end position="244"/>
    </location>
</feature>
<dbReference type="GO" id="GO:0003677">
    <property type="term" value="F:DNA binding"/>
    <property type="evidence" value="ECO:0007669"/>
    <property type="project" value="InterPro"/>
</dbReference>
<name>A0A0G0RE07_9BACT</name>
<organism evidence="3 4">
    <name type="scientific">Candidatus Curtissbacteria bacterium GW2011_GWA1_40_16</name>
    <dbReference type="NCBI Taxonomy" id="1618405"/>
    <lineage>
        <taxon>Bacteria</taxon>
        <taxon>Candidatus Curtissiibacteriota</taxon>
    </lineage>
</organism>
<feature type="transmembrane region" description="Helical" evidence="1">
    <location>
        <begin position="250"/>
        <end position="271"/>
    </location>
</feature>
<feature type="domain" description="Insertion element IS150 protein InsJ-like helix-turn-helix" evidence="2">
    <location>
        <begin position="86"/>
        <end position="125"/>
    </location>
</feature>
<feature type="transmembrane region" description="Helical" evidence="1">
    <location>
        <begin position="283"/>
        <end position="303"/>
    </location>
</feature>
<dbReference type="Pfam" id="PF01527">
    <property type="entry name" value="HTH_Tnp_1"/>
    <property type="match status" value="1"/>
</dbReference>